<accession>A0A4Y7TW37</accession>
<feature type="region of interest" description="Disordered" evidence="1">
    <location>
        <begin position="28"/>
        <end position="48"/>
    </location>
</feature>
<organism evidence="2 3">
    <name type="scientific">Coprinellus micaceus</name>
    <name type="common">Glistening ink-cap mushroom</name>
    <name type="synonym">Coprinus micaceus</name>
    <dbReference type="NCBI Taxonomy" id="71717"/>
    <lineage>
        <taxon>Eukaryota</taxon>
        <taxon>Fungi</taxon>
        <taxon>Dikarya</taxon>
        <taxon>Basidiomycota</taxon>
        <taxon>Agaricomycotina</taxon>
        <taxon>Agaricomycetes</taxon>
        <taxon>Agaricomycetidae</taxon>
        <taxon>Agaricales</taxon>
        <taxon>Agaricineae</taxon>
        <taxon>Psathyrellaceae</taxon>
        <taxon>Coprinellus</taxon>
    </lineage>
</organism>
<evidence type="ECO:0000313" key="3">
    <source>
        <dbReference type="Proteomes" id="UP000298030"/>
    </source>
</evidence>
<comment type="caution">
    <text evidence="2">The sequence shown here is derived from an EMBL/GenBank/DDBJ whole genome shotgun (WGS) entry which is preliminary data.</text>
</comment>
<dbReference type="AlphaFoldDB" id="A0A4Y7TW37"/>
<evidence type="ECO:0000313" key="2">
    <source>
        <dbReference type="EMBL" id="TEB38373.1"/>
    </source>
</evidence>
<name>A0A4Y7TW37_COPMI</name>
<proteinExistence type="predicted"/>
<dbReference type="Proteomes" id="UP000298030">
    <property type="component" value="Unassembled WGS sequence"/>
</dbReference>
<reference evidence="2 3" key="1">
    <citation type="journal article" date="2019" name="Nat. Ecol. Evol.">
        <title>Megaphylogeny resolves global patterns of mushroom evolution.</title>
        <authorList>
            <person name="Varga T."/>
            <person name="Krizsan K."/>
            <person name="Foldi C."/>
            <person name="Dima B."/>
            <person name="Sanchez-Garcia M."/>
            <person name="Sanchez-Ramirez S."/>
            <person name="Szollosi G.J."/>
            <person name="Szarkandi J.G."/>
            <person name="Papp V."/>
            <person name="Albert L."/>
            <person name="Andreopoulos W."/>
            <person name="Angelini C."/>
            <person name="Antonin V."/>
            <person name="Barry K.W."/>
            <person name="Bougher N.L."/>
            <person name="Buchanan P."/>
            <person name="Buyck B."/>
            <person name="Bense V."/>
            <person name="Catcheside P."/>
            <person name="Chovatia M."/>
            <person name="Cooper J."/>
            <person name="Damon W."/>
            <person name="Desjardin D."/>
            <person name="Finy P."/>
            <person name="Geml J."/>
            <person name="Haridas S."/>
            <person name="Hughes K."/>
            <person name="Justo A."/>
            <person name="Karasinski D."/>
            <person name="Kautmanova I."/>
            <person name="Kiss B."/>
            <person name="Kocsube S."/>
            <person name="Kotiranta H."/>
            <person name="LaButti K.M."/>
            <person name="Lechner B.E."/>
            <person name="Liimatainen K."/>
            <person name="Lipzen A."/>
            <person name="Lukacs Z."/>
            <person name="Mihaltcheva S."/>
            <person name="Morgado L.N."/>
            <person name="Niskanen T."/>
            <person name="Noordeloos M.E."/>
            <person name="Ohm R.A."/>
            <person name="Ortiz-Santana B."/>
            <person name="Ovrebo C."/>
            <person name="Racz N."/>
            <person name="Riley R."/>
            <person name="Savchenko A."/>
            <person name="Shiryaev A."/>
            <person name="Soop K."/>
            <person name="Spirin V."/>
            <person name="Szebenyi C."/>
            <person name="Tomsovsky M."/>
            <person name="Tulloss R.E."/>
            <person name="Uehling J."/>
            <person name="Grigoriev I.V."/>
            <person name="Vagvolgyi C."/>
            <person name="Papp T."/>
            <person name="Martin F.M."/>
            <person name="Miettinen O."/>
            <person name="Hibbett D.S."/>
            <person name="Nagy L.G."/>
        </authorList>
    </citation>
    <scope>NUCLEOTIDE SEQUENCE [LARGE SCALE GENOMIC DNA]</scope>
    <source>
        <strain evidence="2 3">FP101781</strain>
    </source>
</reference>
<keyword evidence="3" id="KW-1185">Reference proteome</keyword>
<protein>
    <submittedName>
        <fullName evidence="2">Uncharacterized protein</fullName>
    </submittedName>
</protein>
<gene>
    <name evidence="2" type="ORF">FA13DRAFT_1726042</name>
</gene>
<sequence>MRWRRGCWWVDRNERQANSACVCLASPSKQATRQHRQPYLPPPRPQPEASFPASACCWIRGIYSVSSTRPAEYLLWSPSTLIIIHFNTSDRTISARNADDPLATDNPAARVK</sequence>
<dbReference type="EMBL" id="QPFP01000003">
    <property type="protein sequence ID" value="TEB38373.1"/>
    <property type="molecule type" value="Genomic_DNA"/>
</dbReference>
<evidence type="ECO:0000256" key="1">
    <source>
        <dbReference type="SAM" id="MobiDB-lite"/>
    </source>
</evidence>